<dbReference type="EMBL" id="QDDL01000002">
    <property type="protein sequence ID" value="PVZ70449.1"/>
    <property type="molecule type" value="Genomic_DNA"/>
</dbReference>
<proteinExistence type="predicted"/>
<reference evidence="1 2" key="1">
    <citation type="submission" date="2018-04" db="EMBL/GenBank/DDBJ databases">
        <title>Thalassorhabdus spongiae gen. nov., sp. nov., isolated from a marine sponge in South-West Iceland.</title>
        <authorList>
            <person name="Knobloch S."/>
            <person name="Daussin A."/>
            <person name="Johannsson R."/>
            <person name="Marteinsson V.T."/>
        </authorList>
    </citation>
    <scope>NUCLEOTIDE SEQUENCE [LARGE SCALE GENOMIC DNA]</scope>
    <source>
        <strain evidence="1 2">Hp12</strain>
    </source>
</reference>
<dbReference type="AlphaFoldDB" id="A0A2V1H367"/>
<comment type="caution">
    <text evidence="1">The sequence shown here is derived from an EMBL/GenBank/DDBJ whole genome shotgun (WGS) entry which is preliminary data.</text>
</comment>
<name>A0A2V1H367_9GAMM</name>
<dbReference type="RefSeq" id="WP_116686522.1">
    <property type="nucleotide sequence ID" value="NZ_CAWNYD010000002.1"/>
</dbReference>
<organism evidence="1 2">
    <name type="scientific">Pelagibaculum spongiae</name>
    <dbReference type="NCBI Taxonomy" id="2080658"/>
    <lineage>
        <taxon>Bacteria</taxon>
        <taxon>Pseudomonadati</taxon>
        <taxon>Pseudomonadota</taxon>
        <taxon>Gammaproteobacteria</taxon>
        <taxon>Oceanospirillales</taxon>
        <taxon>Pelagibaculum</taxon>
    </lineage>
</organism>
<sequence>MNKTAYPATGIYLSEVMPGIEVNIKKLSRSPSRGFLIFLEISDRDEAMEMDREEWQALVDDWMLYKTGSLAEA</sequence>
<accession>A0A2V1H367</accession>
<keyword evidence="2" id="KW-1185">Reference proteome</keyword>
<gene>
    <name evidence="1" type="ORF">DC094_07630</name>
</gene>
<protein>
    <submittedName>
        <fullName evidence="1">Uncharacterized protein</fullName>
    </submittedName>
</protein>
<dbReference type="Proteomes" id="UP000244906">
    <property type="component" value="Unassembled WGS sequence"/>
</dbReference>
<evidence type="ECO:0000313" key="1">
    <source>
        <dbReference type="EMBL" id="PVZ70449.1"/>
    </source>
</evidence>
<evidence type="ECO:0000313" key="2">
    <source>
        <dbReference type="Proteomes" id="UP000244906"/>
    </source>
</evidence>